<organism evidence="2 3">
    <name type="scientific">Neisseria chenwenguii</name>
    <dbReference type="NCBI Taxonomy" id="1853278"/>
    <lineage>
        <taxon>Bacteria</taxon>
        <taxon>Pseudomonadati</taxon>
        <taxon>Pseudomonadota</taxon>
        <taxon>Betaproteobacteria</taxon>
        <taxon>Neisseriales</taxon>
        <taxon>Neisseriaceae</taxon>
        <taxon>Neisseria</taxon>
    </lineage>
</organism>
<evidence type="ECO:0000313" key="2">
    <source>
        <dbReference type="EMBL" id="ASK28075.1"/>
    </source>
</evidence>
<dbReference type="Pfam" id="PF16732">
    <property type="entry name" value="ComP_DUS"/>
    <property type="match status" value="1"/>
</dbReference>
<dbReference type="AlphaFoldDB" id="A0A220S4E9"/>
<dbReference type="Gene3D" id="3.30.700.10">
    <property type="entry name" value="Glycoprotein, Type 4 Pilin"/>
    <property type="match status" value="1"/>
</dbReference>
<dbReference type="SUPFAM" id="SSF54523">
    <property type="entry name" value="Pili subunits"/>
    <property type="match status" value="1"/>
</dbReference>
<accession>A0A220S4E9</accession>
<dbReference type="EMBL" id="CP022278">
    <property type="protein sequence ID" value="ASK28075.1"/>
    <property type="molecule type" value="Genomic_DNA"/>
</dbReference>
<proteinExistence type="predicted"/>
<evidence type="ECO:0000313" key="3">
    <source>
        <dbReference type="Proteomes" id="UP000198238"/>
    </source>
</evidence>
<gene>
    <name evidence="2" type="ORF">BG910_10340</name>
</gene>
<reference evidence="2 3" key="1">
    <citation type="submission" date="2017-06" db="EMBL/GenBank/DDBJ databases">
        <title>Neisseria chenwenguii sp. nov., isolated from the intestinal contents of Tibetan Plateau Pika in Yushu, Qinghai Province, China.</title>
        <authorList>
            <person name="Zhang G."/>
        </authorList>
    </citation>
    <scope>NUCLEOTIDE SEQUENCE [LARGE SCALE GENOMIC DNA]</scope>
    <source>
        <strain evidence="2 3">10023</strain>
    </source>
</reference>
<dbReference type="Pfam" id="PF07963">
    <property type="entry name" value="N_methyl"/>
    <property type="match status" value="1"/>
</dbReference>
<dbReference type="Proteomes" id="UP000198238">
    <property type="component" value="Chromosome"/>
</dbReference>
<dbReference type="PROSITE" id="PS00409">
    <property type="entry name" value="PROKAR_NTER_METHYL"/>
    <property type="match status" value="1"/>
</dbReference>
<dbReference type="NCBIfam" id="TIGR02532">
    <property type="entry name" value="IV_pilin_GFxxxE"/>
    <property type="match status" value="1"/>
</dbReference>
<name>A0A220S4E9_9NEIS</name>
<dbReference type="KEGG" id="nei:BG910_10340"/>
<evidence type="ECO:0000256" key="1">
    <source>
        <dbReference type="ARBA" id="ARBA00011156"/>
    </source>
</evidence>
<dbReference type="InterPro" id="IPR031982">
    <property type="entry name" value="PilE-like"/>
</dbReference>
<sequence length="145" mass="16262">MKHPQRGFTLIEMLIVITILAILATIAYPIYTEQVRQSRLSNVRATLVKNAQMLERYYAQKHTFEGFSPSSLAQNDHFDISFGKPDTNNTKNSIKVDPTAAGFVLRAEPKNKDEPCTVYLNDSGLFWAVSSDDTKACPGYDKLSD</sequence>
<dbReference type="OrthoDB" id="8589754at2"/>
<dbReference type="InterPro" id="IPR045584">
    <property type="entry name" value="Pilin-like"/>
</dbReference>
<dbReference type="GO" id="GO:0043683">
    <property type="term" value="P:type IV pilus assembly"/>
    <property type="evidence" value="ECO:0007669"/>
    <property type="project" value="InterPro"/>
</dbReference>
<protein>
    <submittedName>
        <fullName evidence="2">Type IV pilin protein</fullName>
    </submittedName>
</protein>
<dbReference type="RefSeq" id="WP_089036767.1">
    <property type="nucleotide sequence ID" value="NZ_CP022278.1"/>
</dbReference>
<comment type="subunit">
    <text evidence="1">The pili are polar flexible filaments of about 5.4 nanometers diameter and 2.5 micrometers average length; they consist of only a single polypeptide chain arranged in a helical configuration of five subunits per turn in the assembled pilus.</text>
</comment>
<keyword evidence="3" id="KW-1185">Reference proteome</keyword>
<dbReference type="InterPro" id="IPR012902">
    <property type="entry name" value="N_methyl_site"/>
</dbReference>